<keyword evidence="2" id="KW-0378">Hydrolase</keyword>
<protein>
    <submittedName>
        <fullName evidence="2">Alpha/beta hydrolase</fullName>
    </submittedName>
</protein>
<comment type="caution">
    <text evidence="2">The sequence shown here is derived from an EMBL/GenBank/DDBJ whole genome shotgun (WGS) entry which is preliminary data.</text>
</comment>
<dbReference type="SUPFAM" id="SSF53474">
    <property type="entry name" value="alpha/beta-Hydrolases"/>
    <property type="match status" value="1"/>
</dbReference>
<dbReference type="Gene3D" id="3.40.50.1820">
    <property type="entry name" value="alpha/beta hydrolase"/>
    <property type="match status" value="1"/>
</dbReference>
<evidence type="ECO:0000313" key="3">
    <source>
        <dbReference type="Proteomes" id="UP000291144"/>
    </source>
</evidence>
<dbReference type="AlphaFoldDB" id="A0A4R0K5G2"/>
<reference evidence="2 3" key="1">
    <citation type="submission" date="2019-02" db="EMBL/GenBank/DDBJ databases">
        <title>Kribbella capetownensis sp. nov. and Kribbella speibonae sp. nov., isolated from soil.</title>
        <authorList>
            <person name="Curtis S.M."/>
            <person name="Norton I."/>
            <person name="Everest G.J."/>
            <person name="Meyers P.R."/>
        </authorList>
    </citation>
    <scope>NUCLEOTIDE SEQUENCE [LARGE SCALE GENOMIC DNA]</scope>
    <source>
        <strain evidence="2 3">NRRL B-24813</strain>
    </source>
</reference>
<feature type="domain" description="AB hydrolase-1" evidence="1">
    <location>
        <begin position="52"/>
        <end position="272"/>
    </location>
</feature>
<proteinExistence type="predicted"/>
<dbReference type="EMBL" id="SJKB01000015">
    <property type="protein sequence ID" value="TCC55323.1"/>
    <property type="molecule type" value="Genomic_DNA"/>
</dbReference>
<accession>A0A4R0K5G2</accession>
<dbReference type="InterPro" id="IPR029058">
    <property type="entry name" value="AB_hydrolase_fold"/>
</dbReference>
<gene>
    <name evidence="2" type="ORF">E0H73_35930</name>
</gene>
<dbReference type="Pfam" id="PF12697">
    <property type="entry name" value="Abhydrolase_6"/>
    <property type="match status" value="1"/>
</dbReference>
<name>A0A4R0K5G2_9ACTN</name>
<sequence>MWITSSGVSLHAAFVRRLAGIPNSEGVWVMEKVTSKDGTEIAYDTYGSGPVLVLVAGGFTDRARYVPDAEALASTFTVVNYDRRGRGASGDAPTYAVEREWEDLDAVRSATGARFACAYSSGSMVLFQAGLPFEKQAVMEPPFRVDGAPPAPERYIERLQEYVAAGNPGGAAELFMVEAVGQPKEVVDQIRETPMWAGLEAIAHTLVYDGLQMGDSAVPTELLSTIELPTLALYSNDSPAWLQAAVKQTAAALPNGTAEGHDGTFHTLPPETLARVLTDYFVTA</sequence>
<dbReference type="InterPro" id="IPR000073">
    <property type="entry name" value="AB_hydrolase_1"/>
</dbReference>
<dbReference type="GO" id="GO:0016787">
    <property type="term" value="F:hydrolase activity"/>
    <property type="evidence" value="ECO:0007669"/>
    <property type="project" value="UniProtKB-KW"/>
</dbReference>
<dbReference type="Proteomes" id="UP000291144">
    <property type="component" value="Unassembled WGS sequence"/>
</dbReference>
<organism evidence="2 3">
    <name type="scientific">Kribbella pittospori</name>
    <dbReference type="NCBI Taxonomy" id="722689"/>
    <lineage>
        <taxon>Bacteria</taxon>
        <taxon>Bacillati</taxon>
        <taxon>Actinomycetota</taxon>
        <taxon>Actinomycetes</taxon>
        <taxon>Propionibacteriales</taxon>
        <taxon>Kribbellaceae</taxon>
        <taxon>Kribbella</taxon>
    </lineage>
</organism>
<evidence type="ECO:0000259" key="1">
    <source>
        <dbReference type="Pfam" id="PF12697"/>
    </source>
</evidence>
<evidence type="ECO:0000313" key="2">
    <source>
        <dbReference type="EMBL" id="TCC55323.1"/>
    </source>
</evidence>
<keyword evidence="3" id="KW-1185">Reference proteome</keyword>
<dbReference type="OrthoDB" id="63519at2"/>